<dbReference type="Pfam" id="PF03184">
    <property type="entry name" value="DDE_1"/>
    <property type="match status" value="1"/>
</dbReference>
<dbReference type="InterPro" id="IPR004875">
    <property type="entry name" value="DDE_SF_endonuclease_dom"/>
</dbReference>
<proteinExistence type="predicted"/>
<dbReference type="InterPro" id="IPR050863">
    <property type="entry name" value="CenT-Element_Derived"/>
</dbReference>
<dbReference type="EMBL" id="JWZT01000354">
    <property type="protein sequence ID" value="KII74598.1"/>
    <property type="molecule type" value="Genomic_DNA"/>
</dbReference>
<dbReference type="OrthoDB" id="125347at2759"/>
<dbReference type="GO" id="GO:0003677">
    <property type="term" value="F:DNA binding"/>
    <property type="evidence" value="ECO:0007669"/>
    <property type="project" value="TreeGrafter"/>
</dbReference>
<name>A0A0C2JYJ6_THEKT</name>
<dbReference type="PANTHER" id="PTHR19303:SF73">
    <property type="entry name" value="PROTEIN PDC2"/>
    <property type="match status" value="1"/>
</dbReference>
<evidence type="ECO:0000313" key="3">
    <source>
        <dbReference type="Proteomes" id="UP000031668"/>
    </source>
</evidence>
<evidence type="ECO:0000313" key="2">
    <source>
        <dbReference type="EMBL" id="KII74598.1"/>
    </source>
</evidence>
<gene>
    <name evidence="2" type="ORF">RF11_03547</name>
</gene>
<dbReference type="Proteomes" id="UP000031668">
    <property type="component" value="Unassembled WGS sequence"/>
</dbReference>
<reference evidence="2 3" key="1">
    <citation type="journal article" date="2014" name="Genome Biol. Evol.">
        <title>The genome of the myxosporean Thelohanellus kitauei shows adaptations to nutrient acquisition within its fish host.</title>
        <authorList>
            <person name="Yang Y."/>
            <person name="Xiong J."/>
            <person name="Zhou Z."/>
            <person name="Huo F."/>
            <person name="Miao W."/>
            <person name="Ran C."/>
            <person name="Liu Y."/>
            <person name="Zhang J."/>
            <person name="Feng J."/>
            <person name="Wang M."/>
            <person name="Wang M."/>
            <person name="Wang L."/>
            <person name="Yao B."/>
        </authorList>
    </citation>
    <scope>NUCLEOTIDE SEQUENCE [LARGE SCALE GENOMIC DNA]</scope>
    <source>
        <strain evidence="2">Wuqing</strain>
    </source>
</reference>
<dbReference type="AlphaFoldDB" id="A0A0C2JYJ6"/>
<sequence>MYRITVLCCTNMSGTGKRKLLIIEKSASTRFFKEPRMEGLPVEYHANKNAKILLVVDNSAAHTHLDNLQNIGLEFLPRNTTSLVQTMDMGHEENEDMLPVLIINYEEFSKIYNNLPCYDNNENWEDLIVEDDDDDESLVPSTNH</sequence>
<accession>A0A0C2JYJ6</accession>
<feature type="domain" description="DDE-1" evidence="1">
    <location>
        <begin position="3"/>
        <end position="51"/>
    </location>
</feature>
<dbReference type="PANTHER" id="PTHR19303">
    <property type="entry name" value="TRANSPOSON"/>
    <property type="match status" value="1"/>
</dbReference>
<evidence type="ECO:0000259" key="1">
    <source>
        <dbReference type="Pfam" id="PF03184"/>
    </source>
</evidence>
<protein>
    <recommendedName>
        <fullName evidence="1">DDE-1 domain-containing protein</fullName>
    </recommendedName>
</protein>
<comment type="caution">
    <text evidence="2">The sequence shown here is derived from an EMBL/GenBank/DDBJ whole genome shotgun (WGS) entry which is preliminary data.</text>
</comment>
<organism evidence="2 3">
    <name type="scientific">Thelohanellus kitauei</name>
    <name type="common">Myxosporean</name>
    <dbReference type="NCBI Taxonomy" id="669202"/>
    <lineage>
        <taxon>Eukaryota</taxon>
        <taxon>Metazoa</taxon>
        <taxon>Cnidaria</taxon>
        <taxon>Myxozoa</taxon>
        <taxon>Myxosporea</taxon>
        <taxon>Bivalvulida</taxon>
        <taxon>Platysporina</taxon>
        <taxon>Myxobolidae</taxon>
        <taxon>Thelohanellus</taxon>
    </lineage>
</organism>
<dbReference type="GO" id="GO:0005634">
    <property type="term" value="C:nucleus"/>
    <property type="evidence" value="ECO:0007669"/>
    <property type="project" value="TreeGrafter"/>
</dbReference>
<keyword evidence="3" id="KW-1185">Reference proteome</keyword>